<evidence type="ECO:0000313" key="2">
    <source>
        <dbReference type="EMBL" id="AEO35805.1"/>
    </source>
</evidence>
<protein>
    <recommendedName>
        <fullName evidence="1">F5/8 type C domain-containing protein</fullName>
    </recommendedName>
</protein>
<dbReference type="AlphaFoldDB" id="G3MQN7"/>
<proteinExistence type="evidence at transcript level"/>
<feature type="domain" description="F5/8 type C" evidence="1">
    <location>
        <begin position="1"/>
        <end position="52"/>
    </location>
</feature>
<dbReference type="InterPro" id="IPR000421">
    <property type="entry name" value="FA58C"/>
</dbReference>
<dbReference type="SUPFAM" id="SSF49785">
    <property type="entry name" value="Galactose-binding domain-like"/>
    <property type="match status" value="1"/>
</dbReference>
<evidence type="ECO:0000259" key="1">
    <source>
        <dbReference type="PROSITE" id="PS50022"/>
    </source>
</evidence>
<dbReference type="InterPro" id="IPR008979">
    <property type="entry name" value="Galactose-bd-like_sf"/>
</dbReference>
<sequence length="137" mass="15203">MANLIAEDTKIRVSSVLNRDATSFGRKHLTDGNSDTCWNSDQGTPQWVCMDFTNPVMPSEVHLQFQGGFAGKEVQIETVDARSGTIALANVFPEDTNALQTFPLQLNTPIKRLRIVFCTSTDMFGRIVLYHLALIGK</sequence>
<reference evidence="2" key="1">
    <citation type="journal article" date="2011" name="PLoS ONE">
        <title>A deep insight into the sialotranscriptome of the gulf coast tick, Amblyomma maculatum.</title>
        <authorList>
            <person name="Karim S."/>
            <person name="Singh P."/>
            <person name="Ribeiro J.M."/>
        </authorList>
    </citation>
    <scope>NUCLEOTIDE SEQUENCE</scope>
    <source>
        <tissue evidence="2">Salivary gland</tissue>
    </source>
</reference>
<dbReference type="PROSITE" id="PS50022">
    <property type="entry name" value="FA58C_3"/>
    <property type="match status" value="1"/>
</dbReference>
<dbReference type="EMBL" id="JO844188">
    <property type="protein sequence ID" value="AEO35805.1"/>
    <property type="molecule type" value="mRNA"/>
</dbReference>
<dbReference type="Gene3D" id="2.60.120.260">
    <property type="entry name" value="Galactose-binding domain-like"/>
    <property type="match status" value="1"/>
</dbReference>
<dbReference type="Pfam" id="PF22633">
    <property type="entry name" value="F5_F8_type_C_2"/>
    <property type="match status" value="1"/>
</dbReference>
<name>G3MQN7_AMBMU</name>
<accession>G3MQN7</accession>
<organism evidence="2">
    <name type="scientific">Amblyomma maculatum</name>
    <name type="common">Gulf Coast tick</name>
    <dbReference type="NCBI Taxonomy" id="34609"/>
    <lineage>
        <taxon>Eukaryota</taxon>
        <taxon>Metazoa</taxon>
        <taxon>Ecdysozoa</taxon>
        <taxon>Arthropoda</taxon>
        <taxon>Chelicerata</taxon>
        <taxon>Arachnida</taxon>
        <taxon>Acari</taxon>
        <taxon>Parasitiformes</taxon>
        <taxon>Ixodida</taxon>
        <taxon>Ixodoidea</taxon>
        <taxon>Ixodidae</taxon>
        <taxon>Amblyomminae</taxon>
        <taxon>Amblyomma</taxon>
    </lineage>
</organism>